<evidence type="ECO:0000313" key="1">
    <source>
        <dbReference type="EMBL" id="EHH26754.1"/>
    </source>
</evidence>
<gene>
    <name evidence="1" type="ORF">EGK_16814</name>
</gene>
<organism evidence="1">
    <name type="scientific">Macaca mulatta</name>
    <name type="common">Rhesus macaque</name>
    <dbReference type="NCBI Taxonomy" id="9544"/>
    <lineage>
        <taxon>Eukaryota</taxon>
        <taxon>Metazoa</taxon>
        <taxon>Chordata</taxon>
        <taxon>Craniata</taxon>
        <taxon>Vertebrata</taxon>
        <taxon>Euteleostomi</taxon>
        <taxon>Mammalia</taxon>
        <taxon>Eutheria</taxon>
        <taxon>Euarchontoglires</taxon>
        <taxon>Primates</taxon>
        <taxon>Haplorrhini</taxon>
        <taxon>Catarrhini</taxon>
        <taxon>Cercopithecidae</taxon>
        <taxon>Cercopithecinae</taxon>
        <taxon>Macaca</taxon>
    </lineage>
</organism>
<feature type="non-terminal residue" evidence="1">
    <location>
        <position position="1"/>
    </location>
</feature>
<protein>
    <submittedName>
        <fullName evidence="1">Uncharacterized protein</fullName>
    </submittedName>
</protein>
<accession>F6SDU2</accession>
<dbReference type="HOGENOM" id="CLU_3210117_0_0_1"/>
<dbReference type="EMBL" id="CM001258">
    <property type="protein sequence ID" value="EHH26754.1"/>
    <property type="molecule type" value="Genomic_DNA"/>
</dbReference>
<proteinExistence type="predicted"/>
<sequence length="45" mass="5313">VPLGLSEDIFTKWDELNRYRDNESNHILEKTNGHYLQVQNKTAKP</sequence>
<reference evidence="1" key="1">
    <citation type="journal article" date="2011" name="Nat. Biotechnol.">
        <title>Genome sequencing and comparison of two nonhuman primate animal models, the cynomolgus and Chinese rhesus macaques.</title>
        <authorList>
            <person name="Yan G."/>
            <person name="Zhang G."/>
            <person name="Fang X."/>
            <person name="Zhang Y."/>
            <person name="Li C."/>
            <person name="Ling F."/>
            <person name="Cooper D.N."/>
            <person name="Li Q."/>
            <person name="Li Y."/>
            <person name="van Gool A.J."/>
            <person name="Du H."/>
            <person name="Chen J."/>
            <person name="Chen R."/>
            <person name="Zhang P."/>
            <person name="Huang Z."/>
            <person name="Thompson J.R."/>
            <person name="Meng Y."/>
            <person name="Bai Y."/>
            <person name="Wang J."/>
            <person name="Zhuo M."/>
            <person name="Wang T."/>
            <person name="Huang Y."/>
            <person name="Wei L."/>
            <person name="Li J."/>
            <person name="Wang Z."/>
            <person name="Hu H."/>
            <person name="Yang P."/>
            <person name="Le L."/>
            <person name="Stenson P.D."/>
            <person name="Li B."/>
            <person name="Liu X."/>
            <person name="Ball E.V."/>
            <person name="An N."/>
            <person name="Huang Q."/>
            <person name="Zhang Y."/>
            <person name="Fan W."/>
            <person name="Zhang X."/>
            <person name="Li Y."/>
            <person name="Wang W."/>
            <person name="Katze M.G."/>
            <person name="Su B."/>
            <person name="Nielsen R."/>
            <person name="Yang H."/>
            <person name="Wang J."/>
            <person name="Wang X."/>
            <person name="Wang J."/>
        </authorList>
    </citation>
    <scope>NUCLEOTIDE SEQUENCE [LARGE SCALE GENOMIC DNA]</scope>
    <source>
        <strain evidence="1">CR-5</strain>
    </source>
</reference>
<feature type="non-terminal residue" evidence="1">
    <location>
        <position position="45"/>
    </location>
</feature>
<name>F6SDU2_MACMU</name>
<dbReference type="AlphaFoldDB" id="F6SDU2"/>
<dbReference type="Proteomes" id="UP000013456">
    <property type="component" value="Chromosome 6"/>
</dbReference>